<dbReference type="InterPro" id="IPR000653">
    <property type="entry name" value="DegT/StrS_aminotransferase"/>
</dbReference>
<keyword evidence="5" id="KW-1185">Reference proteome</keyword>
<protein>
    <submittedName>
        <fullName evidence="4">Aminotransferase</fullName>
    </submittedName>
</protein>
<accession>A0ABM7KXJ7</accession>
<keyword evidence="4" id="KW-0032">Aminotransferase</keyword>
<comment type="similarity">
    <text evidence="2 3">Belongs to the DegT/DnrJ/EryC1 family.</text>
</comment>
<keyword evidence="1 3" id="KW-0663">Pyridoxal phosphate</keyword>
<evidence type="ECO:0000256" key="3">
    <source>
        <dbReference type="RuleBase" id="RU004508"/>
    </source>
</evidence>
<organism evidence="4 5">
    <name type="scientific">Helicobacter suis</name>
    <dbReference type="NCBI Taxonomy" id="104628"/>
    <lineage>
        <taxon>Bacteria</taxon>
        <taxon>Pseudomonadati</taxon>
        <taxon>Campylobacterota</taxon>
        <taxon>Epsilonproteobacteria</taxon>
        <taxon>Campylobacterales</taxon>
        <taxon>Helicobacteraceae</taxon>
        <taxon>Helicobacter</taxon>
    </lineage>
</organism>
<dbReference type="EMBL" id="AP023036">
    <property type="protein sequence ID" value="BCD45202.1"/>
    <property type="molecule type" value="Genomic_DNA"/>
</dbReference>
<dbReference type="Proteomes" id="UP000509742">
    <property type="component" value="Chromosome"/>
</dbReference>
<dbReference type="Pfam" id="PF01041">
    <property type="entry name" value="DegT_DnrJ_EryC1"/>
    <property type="match status" value="1"/>
</dbReference>
<reference evidence="4 5" key="1">
    <citation type="submission" date="2020-04" db="EMBL/GenBank/DDBJ databases">
        <title>Genomic analysis of gastric non-Helicobacter pylori Helicobacters isolated in Japan.</title>
        <authorList>
            <person name="Suzuki M."/>
            <person name="Rimbara E."/>
        </authorList>
    </citation>
    <scope>NUCLEOTIDE SEQUENCE [LARGE SCALE GENOMIC DNA]</scope>
    <source>
        <strain evidence="4 5">NHP19-0020</strain>
    </source>
</reference>
<dbReference type="Gene3D" id="3.40.640.10">
    <property type="entry name" value="Type I PLP-dependent aspartate aminotransferase-like (Major domain)"/>
    <property type="match status" value="1"/>
</dbReference>
<dbReference type="SUPFAM" id="SSF53383">
    <property type="entry name" value="PLP-dependent transferases"/>
    <property type="match status" value="1"/>
</dbReference>
<name>A0ABM7KXJ7_9HELI</name>
<dbReference type="PANTHER" id="PTHR30244:SF36">
    <property type="entry name" value="3-OXO-GLUCOSE-6-PHOSPHATE:GLUTAMATE AMINOTRANSFERASE"/>
    <property type="match status" value="1"/>
</dbReference>
<dbReference type="PANTHER" id="PTHR30244">
    <property type="entry name" value="TRANSAMINASE"/>
    <property type="match status" value="1"/>
</dbReference>
<gene>
    <name evidence="4" type="ORF">NHP190020_02410</name>
</gene>
<evidence type="ECO:0000256" key="2">
    <source>
        <dbReference type="ARBA" id="ARBA00037999"/>
    </source>
</evidence>
<dbReference type="InterPro" id="IPR015424">
    <property type="entry name" value="PyrdxlP-dep_Trfase"/>
</dbReference>
<dbReference type="InterPro" id="IPR015422">
    <property type="entry name" value="PyrdxlP-dep_Trfase_small"/>
</dbReference>
<proteinExistence type="inferred from homology"/>
<evidence type="ECO:0000313" key="4">
    <source>
        <dbReference type="EMBL" id="BCD45202.1"/>
    </source>
</evidence>
<dbReference type="InterPro" id="IPR015421">
    <property type="entry name" value="PyrdxlP-dep_Trfase_major"/>
</dbReference>
<sequence length="384" mass="42605">MVYYNAFLLRLYMPYKYPFLDLVAINAPYQEAFKLQLQAHLKNAHFISGPAHSQFLQAFSQYCQSPHAIGVNSGLDALTLMLRAYQILGLLPQGSGVLLPSFTFIATAQALLHNALVPQFVDIGKDYLLDPYALEASATPQTKAILVVHLYGQVANMQAIKAIANKHGWLVLEDCAQATGALYAQQRAGSLGHAGAFSFYPSKNLGALGDGGCVLSSSSQLIETIRVLSNNGSPDKKDSLYLGYNSRLDSIQASFLHAKLPHLDTHNAKRRALAQIYLDTINNPYVCLPSVYDIEEHVFHLFVIRISQGLRSQMQKHLASYSIETRIHYPIPIHLQRAFKEYANLSLPRTTRYSQEVLSLPISPTQSIEDTLFIAKAINAFKPI</sequence>
<evidence type="ECO:0000256" key="1">
    <source>
        <dbReference type="ARBA" id="ARBA00022898"/>
    </source>
</evidence>
<dbReference type="PIRSF" id="PIRSF000390">
    <property type="entry name" value="PLP_StrS"/>
    <property type="match status" value="1"/>
</dbReference>
<keyword evidence="4" id="KW-0808">Transferase</keyword>
<dbReference type="GO" id="GO:0008483">
    <property type="term" value="F:transaminase activity"/>
    <property type="evidence" value="ECO:0007669"/>
    <property type="project" value="UniProtKB-KW"/>
</dbReference>
<dbReference type="CDD" id="cd00616">
    <property type="entry name" value="AHBA_syn"/>
    <property type="match status" value="1"/>
</dbReference>
<evidence type="ECO:0000313" key="5">
    <source>
        <dbReference type="Proteomes" id="UP000509742"/>
    </source>
</evidence>
<dbReference type="Gene3D" id="3.90.1150.10">
    <property type="entry name" value="Aspartate Aminotransferase, domain 1"/>
    <property type="match status" value="1"/>
</dbReference>